<name>W2S3G7_CYPE1</name>
<dbReference type="Proteomes" id="UP000030752">
    <property type="component" value="Unassembled WGS sequence"/>
</dbReference>
<dbReference type="CDD" id="cd04301">
    <property type="entry name" value="NAT_SF"/>
    <property type="match status" value="1"/>
</dbReference>
<sequence length="222" mass="23430">MLPPSGSHRTWTRDGFLISTDTSLIPLAAVNAAFASDALYWAKALPEPALRAALDASLCFGLYSPTGETLPPPPESDVTAEAVAQGPADVVHEIATHVEGAKGGGTSAASTESKHGVAAQESTGGGAPLIGFARVITDGVTFAYLTDVYVLEEWRGRKLGEWLVGCVNEVMDEMPHLRRIMGILGDKGMATFYQRVMGLEIMKGDEGPAWVVQRRGGGSNFA</sequence>
<dbReference type="EMBL" id="KB822718">
    <property type="protein sequence ID" value="ETN43232.1"/>
    <property type="molecule type" value="Genomic_DNA"/>
</dbReference>
<dbReference type="InterPro" id="IPR016181">
    <property type="entry name" value="Acyl_CoA_acyltransferase"/>
</dbReference>
<evidence type="ECO:0000313" key="2">
    <source>
        <dbReference type="EMBL" id="ETN43232.1"/>
    </source>
</evidence>
<feature type="domain" description="N-acetyltransferase" evidence="1">
    <location>
        <begin position="127"/>
        <end position="198"/>
    </location>
</feature>
<organism evidence="2 3">
    <name type="scientific">Cyphellophora europaea (strain CBS 101466)</name>
    <name type="common">Phialophora europaea</name>
    <dbReference type="NCBI Taxonomy" id="1220924"/>
    <lineage>
        <taxon>Eukaryota</taxon>
        <taxon>Fungi</taxon>
        <taxon>Dikarya</taxon>
        <taxon>Ascomycota</taxon>
        <taxon>Pezizomycotina</taxon>
        <taxon>Eurotiomycetes</taxon>
        <taxon>Chaetothyriomycetidae</taxon>
        <taxon>Chaetothyriales</taxon>
        <taxon>Cyphellophoraceae</taxon>
        <taxon>Cyphellophora</taxon>
    </lineage>
</organism>
<keyword evidence="3" id="KW-1185">Reference proteome</keyword>
<dbReference type="STRING" id="1220924.W2S3G7"/>
<reference evidence="2 3" key="1">
    <citation type="submission" date="2013-03" db="EMBL/GenBank/DDBJ databases">
        <title>The Genome Sequence of Phialophora europaea CBS 101466.</title>
        <authorList>
            <consortium name="The Broad Institute Genomics Platform"/>
            <person name="Cuomo C."/>
            <person name="de Hoog S."/>
            <person name="Gorbushina A."/>
            <person name="Walker B."/>
            <person name="Young S.K."/>
            <person name="Zeng Q."/>
            <person name="Gargeya S."/>
            <person name="Fitzgerald M."/>
            <person name="Haas B."/>
            <person name="Abouelleil A."/>
            <person name="Allen A.W."/>
            <person name="Alvarado L."/>
            <person name="Arachchi H.M."/>
            <person name="Berlin A.M."/>
            <person name="Chapman S.B."/>
            <person name="Gainer-Dewar J."/>
            <person name="Goldberg J."/>
            <person name="Griggs A."/>
            <person name="Gujja S."/>
            <person name="Hansen M."/>
            <person name="Howarth C."/>
            <person name="Imamovic A."/>
            <person name="Ireland A."/>
            <person name="Larimer J."/>
            <person name="McCowan C."/>
            <person name="Murphy C."/>
            <person name="Pearson M."/>
            <person name="Poon T.W."/>
            <person name="Priest M."/>
            <person name="Roberts A."/>
            <person name="Saif S."/>
            <person name="Shea T."/>
            <person name="Sisk P."/>
            <person name="Sykes S."/>
            <person name="Wortman J."/>
            <person name="Nusbaum C."/>
            <person name="Birren B."/>
        </authorList>
    </citation>
    <scope>NUCLEOTIDE SEQUENCE [LARGE SCALE GENOMIC DNA]</scope>
    <source>
        <strain evidence="2 3">CBS 101466</strain>
    </source>
</reference>
<evidence type="ECO:0000259" key="1">
    <source>
        <dbReference type="Pfam" id="PF00583"/>
    </source>
</evidence>
<dbReference type="OrthoDB" id="10039976at2759"/>
<dbReference type="PANTHER" id="PTHR43233:SF1">
    <property type="entry name" value="FAMILY N-ACETYLTRANSFERASE, PUTATIVE (AFU_ORTHOLOGUE AFUA_6G03350)-RELATED"/>
    <property type="match status" value="1"/>
</dbReference>
<dbReference type="PANTHER" id="PTHR43233">
    <property type="entry name" value="FAMILY N-ACETYLTRANSFERASE, PUTATIVE (AFU_ORTHOLOGUE AFUA_6G03350)-RELATED"/>
    <property type="match status" value="1"/>
</dbReference>
<accession>W2S3G7</accession>
<dbReference type="SUPFAM" id="SSF55729">
    <property type="entry name" value="Acyl-CoA N-acyltransferases (Nat)"/>
    <property type="match status" value="1"/>
</dbReference>
<dbReference type="GO" id="GO:0016747">
    <property type="term" value="F:acyltransferase activity, transferring groups other than amino-acyl groups"/>
    <property type="evidence" value="ECO:0007669"/>
    <property type="project" value="InterPro"/>
</dbReference>
<evidence type="ECO:0000313" key="3">
    <source>
        <dbReference type="Proteomes" id="UP000030752"/>
    </source>
</evidence>
<dbReference type="InParanoid" id="W2S3G7"/>
<dbReference type="AlphaFoldDB" id="W2S3G7"/>
<dbReference type="RefSeq" id="XP_008714968.1">
    <property type="nucleotide sequence ID" value="XM_008716746.1"/>
</dbReference>
<dbReference type="InterPro" id="IPR053144">
    <property type="entry name" value="Acetyltransferase_Butenolide"/>
</dbReference>
<proteinExistence type="predicted"/>
<dbReference type="Pfam" id="PF00583">
    <property type="entry name" value="Acetyltransf_1"/>
    <property type="match status" value="1"/>
</dbReference>
<dbReference type="HOGENOM" id="CLU_086503_2_0_1"/>
<dbReference type="GeneID" id="19969730"/>
<protein>
    <recommendedName>
        <fullName evidence="1">N-acetyltransferase domain-containing protein</fullName>
    </recommendedName>
</protein>
<gene>
    <name evidence="2" type="ORF">HMPREF1541_02391</name>
</gene>
<dbReference type="eggNOG" id="ENOG502SYW6">
    <property type="taxonomic scope" value="Eukaryota"/>
</dbReference>
<dbReference type="VEuPathDB" id="FungiDB:HMPREF1541_02391"/>
<dbReference type="InterPro" id="IPR000182">
    <property type="entry name" value="GNAT_dom"/>
</dbReference>
<dbReference type="Gene3D" id="3.40.630.30">
    <property type="match status" value="1"/>
</dbReference>